<dbReference type="InterPro" id="IPR017439">
    <property type="entry name" value="Amidohydrolase"/>
</dbReference>
<reference evidence="2 3" key="1">
    <citation type="submission" date="2024-06" db="EMBL/GenBank/DDBJ databases">
        <title>Genomic Encyclopedia of Type Strains, Phase IV (KMG-IV): sequencing the most valuable type-strain genomes for metagenomic binning, comparative biology and taxonomic classification.</title>
        <authorList>
            <person name="Goeker M."/>
        </authorList>
    </citation>
    <scope>NUCLEOTIDE SEQUENCE [LARGE SCALE GENOMIC DNA]</scope>
    <source>
        <strain evidence="2 3">DSM 26128</strain>
    </source>
</reference>
<proteinExistence type="predicted"/>
<dbReference type="NCBIfam" id="TIGR01891">
    <property type="entry name" value="amidohydrolases"/>
    <property type="match status" value="1"/>
</dbReference>
<keyword evidence="2" id="KW-0378">Hydrolase</keyword>
<keyword evidence="3" id="KW-1185">Reference proteome</keyword>
<dbReference type="EC" id="3.5.1.-" evidence="2"/>
<organism evidence="2 3">
    <name type="scientific">Bhargavaea ullalensis</name>
    <dbReference type="NCBI Taxonomy" id="1265685"/>
    <lineage>
        <taxon>Bacteria</taxon>
        <taxon>Bacillati</taxon>
        <taxon>Bacillota</taxon>
        <taxon>Bacilli</taxon>
        <taxon>Bacillales</taxon>
        <taxon>Caryophanaceae</taxon>
        <taxon>Bhargavaea</taxon>
    </lineage>
</organism>
<comment type="caution">
    <text evidence="2">The sequence shown here is derived from an EMBL/GenBank/DDBJ whole genome shotgun (WGS) entry which is preliminary data.</text>
</comment>
<dbReference type="InterPro" id="IPR036264">
    <property type="entry name" value="Bact_exopeptidase_dim_dom"/>
</dbReference>
<evidence type="ECO:0000313" key="3">
    <source>
        <dbReference type="Proteomes" id="UP001549099"/>
    </source>
</evidence>
<feature type="domain" description="Peptidase M20 dimerisation" evidence="1">
    <location>
        <begin position="190"/>
        <end position="283"/>
    </location>
</feature>
<dbReference type="PANTHER" id="PTHR11014:SF63">
    <property type="entry name" value="METALLOPEPTIDASE, PUTATIVE (AFU_ORTHOLOGUE AFUA_6G09600)-RELATED"/>
    <property type="match status" value="1"/>
</dbReference>
<sequence length="392" mass="42735">MDKQVIYKQIGGSIDEMIHIRRHLHMHPELSFEEEETPAFIADYLENLGIEVRRNVGGRGVVGTIRGGKPGKTIAFRADFDALPIQDAKDVPYKSTVPGVMHACGHDGHTASLLLFAKAMNEVKDELEGNIVLIHQHAEEMNPGGAIAMIEDGCLDGVDMVFGAHLQSQMPFGKIYSRDGYLQAAESTISIRVNGSGSHGAEPHTGRDPILAASQIMVALQSIVSRNAPPLEQLVISIGSFHSGQAANVIPETAEMEGTMRVYDEELRDMASERIREVAEYTAKALGCTADADVVKGYDAVKNHTEGIEILETAVADAYGPNVYQEIDPVMPAEDFSYYLQHRPGAYFFVGAMAPGADKAYPHHHERFDFHEPALAMAATTFAAIFFEAQGK</sequence>
<evidence type="ECO:0000313" key="2">
    <source>
        <dbReference type="EMBL" id="MET3575086.1"/>
    </source>
</evidence>
<dbReference type="Pfam" id="PF07687">
    <property type="entry name" value="M20_dimer"/>
    <property type="match status" value="1"/>
</dbReference>
<dbReference type="SUPFAM" id="SSF55031">
    <property type="entry name" value="Bacterial exopeptidase dimerisation domain"/>
    <property type="match status" value="1"/>
</dbReference>
<dbReference type="SUPFAM" id="SSF53187">
    <property type="entry name" value="Zn-dependent exopeptidases"/>
    <property type="match status" value="1"/>
</dbReference>
<dbReference type="InterPro" id="IPR011650">
    <property type="entry name" value="Peptidase_M20_dimer"/>
</dbReference>
<evidence type="ECO:0000259" key="1">
    <source>
        <dbReference type="Pfam" id="PF07687"/>
    </source>
</evidence>
<dbReference type="PIRSF" id="PIRSF005962">
    <property type="entry name" value="Pept_M20D_amidohydro"/>
    <property type="match status" value="1"/>
</dbReference>
<gene>
    <name evidence="2" type="ORF">ABID49_000970</name>
</gene>
<dbReference type="Proteomes" id="UP001549099">
    <property type="component" value="Unassembled WGS sequence"/>
</dbReference>
<accession>A0ABV2G9Y0</accession>
<dbReference type="PANTHER" id="PTHR11014">
    <property type="entry name" value="PEPTIDASE M20 FAMILY MEMBER"/>
    <property type="match status" value="1"/>
</dbReference>
<dbReference type="GO" id="GO:0016787">
    <property type="term" value="F:hydrolase activity"/>
    <property type="evidence" value="ECO:0007669"/>
    <property type="project" value="UniProtKB-KW"/>
</dbReference>
<protein>
    <submittedName>
        <fullName evidence="2">Amidohydrolase</fullName>
        <ecNumber evidence="2">3.5.1.-</ecNumber>
    </submittedName>
</protein>
<dbReference type="Gene3D" id="3.40.630.10">
    <property type="entry name" value="Zn peptidases"/>
    <property type="match status" value="1"/>
</dbReference>
<dbReference type="Gene3D" id="3.30.70.360">
    <property type="match status" value="1"/>
</dbReference>
<dbReference type="InterPro" id="IPR002933">
    <property type="entry name" value="Peptidase_M20"/>
</dbReference>
<dbReference type="EMBL" id="JBEPLW010000003">
    <property type="protein sequence ID" value="MET3575086.1"/>
    <property type="molecule type" value="Genomic_DNA"/>
</dbReference>
<dbReference type="Pfam" id="PF01546">
    <property type="entry name" value="Peptidase_M20"/>
    <property type="match status" value="1"/>
</dbReference>
<name>A0ABV2G9Y0_9BACL</name>